<protein>
    <submittedName>
        <fullName evidence="2">Uncharacterized protein</fullName>
    </submittedName>
</protein>
<dbReference type="EMBL" id="QREV01000055">
    <property type="protein sequence ID" value="RDU47906.1"/>
    <property type="molecule type" value="Genomic_DNA"/>
</dbReference>
<dbReference type="AlphaFoldDB" id="A0A3D8HA85"/>
<dbReference type="Proteomes" id="UP000629596">
    <property type="component" value="Unassembled WGS sequence"/>
</dbReference>
<organism evidence="2 3">
    <name type="scientific">Parabacteroides acidifaciens</name>
    <dbReference type="NCBI Taxonomy" id="2290935"/>
    <lineage>
        <taxon>Bacteria</taxon>
        <taxon>Pseudomonadati</taxon>
        <taxon>Bacteroidota</taxon>
        <taxon>Bacteroidia</taxon>
        <taxon>Bacteroidales</taxon>
        <taxon>Tannerellaceae</taxon>
        <taxon>Parabacteroides</taxon>
    </lineage>
</organism>
<keyword evidence="4" id="KW-1185">Reference proteome</keyword>
<dbReference type="EMBL" id="JACRTI010000055">
    <property type="protein sequence ID" value="MBC8603353.1"/>
    <property type="molecule type" value="Genomic_DNA"/>
</dbReference>
<reference evidence="1 4" key="2">
    <citation type="submission" date="2020-08" db="EMBL/GenBank/DDBJ databases">
        <title>Genome public.</title>
        <authorList>
            <person name="Liu C."/>
            <person name="Sun Q."/>
        </authorList>
    </citation>
    <scope>NUCLEOTIDE SEQUENCE [LARGE SCALE GENOMIC DNA]</scope>
    <source>
        <strain evidence="1 4">426_9</strain>
    </source>
</reference>
<proteinExistence type="predicted"/>
<evidence type="ECO:0000313" key="3">
    <source>
        <dbReference type="Proteomes" id="UP000256321"/>
    </source>
</evidence>
<dbReference type="Proteomes" id="UP000256321">
    <property type="component" value="Unassembled WGS sequence"/>
</dbReference>
<comment type="caution">
    <text evidence="2">The sequence shown here is derived from an EMBL/GenBank/DDBJ whole genome shotgun (WGS) entry which is preliminary data.</text>
</comment>
<evidence type="ECO:0000313" key="1">
    <source>
        <dbReference type="EMBL" id="MBC8603353.1"/>
    </source>
</evidence>
<evidence type="ECO:0000313" key="2">
    <source>
        <dbReference type="EMBL" id="RDU47906.1"/>
    </source>
</evidence>
<name>A0A3D8HA85_9BACT</name>
<sequence>MKVLILLFAILFGQAGGDDCKSFYEKNLPDEIYGKVIEKKEDTDYYRIKIKDSIQEKEIEVLLLKNKTGKEIFDFIQKESYVKKRKGNLSLSALTPMKGGGGFNGQSFPDLCE</sequence>
<dbReference type="RefSeq" id="WP_115500844.1">
    <property type="nucleotide sequence ID" value="NZ_JACRTI010000055.1"/>
</dbReference>
<evidence type="ECO:0000313" key="4">
    <source>
        <dbReference type="Proteomes" id="UP000629596"/>
    </source>
</evidence>
<reference evidence="2 3" key="1">
    <citation type="submission" date="2018-07" db="EMBL/GenBank/DDBJ databases">
        <title>Parabacteroides acidifaciens nov. sp., isolated from human feces.</title>
        <authorList>
            <person name="Wang Y.J."/>
        </authorList>
    </citation>
    <scope>NUCLEOTIDE SEQUENCE [LARGE SCALE GENOMIC DNA]</scope>
    <source>
        <strain evidence="2 3">426-9</strain>
    </source>
</reference>
<accession>A0A3D8HA85</accession>
<gene>
    <name evidence="2" type="ORF">DWU89_17095</name>
    <name evidence="1" type="ORF">H8784_16695</name>
</gene>